<dbReference type="InterPro" id="IPR006674">
    <property type="entry name" value="HD_domain"/>
</dbReference>
<accession>A0A6P2C2F7</accession>
<dbReference type="AlphaFoldDB" id="A0A6P2C2F7"/>
<organism evidence="2 3">
    <name type="scientific">Trebonia kvetii</name>
    <dbReference type="NCBI Taxonomy" id="2480626"/>
    <lineage>
        <taxon>Bacteria</taxon>
        <taxon>Bacillati</taxon>
        <taxon>Actinomycetota</taxon>
        <taxon>Actinomycetes</taxon>
        <taxon>Streptosporangiales</taxon>
        <taxon>Treboniaceae</taxon>
        <taxon>Trebonia</taxon>
    </lineage>
</organism>
<evidence type="ECO:0000313" key="2">
    <source>
        <dbReference type="EMBL" id="TVZ05569.1"/>
    </source>
</evidence>
<dbReference type="EMBL" id="RPFW01000002">
    <property type="protein sequence ID" value="TVZ05569.1"/>
    <property type="molecule type" value="Genomic_DNA"/>
</dbReference>
<feature type="domain" description="HD" evidence="1">
    <location>
        <begin position="26"/>
        <end position="154"/>
    </location>
</feature>
<dbReference type="Gene3D" id="1.10.3210.10">
    <property type="entry name" value="Hypothetical protein af1432"/>
    <property type="match status" value="1"/>
</dbReference>
<reference evidence="2 3" key="1">
    <citation type="submission" date="2018-11" db="EMBL/GenBank/DDBJ databases">
        <title>Trebonia kvetii gen.nov., sp.nov., a novel acidophilic actinobacterium, and proposal of the new actinobacterial family Treboniaceae fam. nov.</title>
        <authorList>
            <person name="Rapoport D."/>
            <person name="Sagova-Mareckova M."/>
            <person name="Sedlacek I."/>
            <person name="Provaznik J."/>
            <person name="Kralova S."/>
            <person name="Pavlinic D."/>
            <person name="Benes V."/>
            <person name="Kopecky J."/>
        </authorList>
    </citation>
    <scope>NUCLEOTIDE SEQUENCE [LARGE SCALE GENOMIC DNA]</scope>
    <source>
        <strain evidence="2 3">15Tr583</strain>
    </source>
</reference>
<dbReference type="CDD" id="cd00077">
    <property type="entry name" value="HDc"/>
    <property type="match status" value="1"/>
</dbReference>
<proteinExistence type="predicted"/>
<dbReference type="RefSeq" id="WP_145853270.1">
    <property type="nucleotide sequence ID" value="NZ_RPFW01000002.1"/>
</dbReference>
<protein>
    <submittedName>
        <fullName evidence="2">HD domain-containing protein</fullName>
    </submittedName>
</protein>
<dbReference type="OrthoDB" id="1722553at2"/>
<dbReference type="NCBIfam" id="TIGR00277">
    <property type="entry name" value="HDIG"/>
    <property type="match status" value="1"/>
</dbReference>
<keyword evidence="3" id="KW-1185">Reference proteome</keyword>
<dbReference type="InterPro" id="IPR003607">
    <property type="entry name" value="HD/PDEase_dom"/>
</dbReference>
<dbReference type="InterPro" id="IPR006675">
    <property type="entry name" value="HDIG_dom"/>
</dbReference>
<dbReference type="Pfam" id="PF01966">
    <property type="entry name" value="HD"/>
    <property type="match status" value="1"/>
</dbReference>
<dbReference type="SUPFAM" id="SSF109604">
    <property type="entry name" value="HD-domain/PDEase-like"/>
    <property type="match status" value="1"/>
</dbReference>
<name>A0A6P2C2F7_9ACTN</name>
<sequence length="206" mass="22098">MRIPDDEEIFALHVRHAPTAEALAVVFTHSEIVRRIALRLLDGLGASAVGIEGGGFDAGLVRAGCLLHDVGVYRLYDAAGQLGHAGYIRHGVLGHELLAEAGYPEALCRFASRHTGVGITRADVLRQELPLPPDDYVAQTAEEALVMYADKFHTKSTPPSFLTAATYAAEVARFGPDKPAAFARLRERFGEPDLAALSAAYGHGVR</sequence>
<evidence type="ECO:0000313" key="3">
    <source>
        <dbReference type="Proteomes" id="UP000460272"/>
    </source>
</evidence>
<comment type="caution">
    <text evidence="2">The sequence shown here is derived from an EMBL/GenBank/DDBJ whole genome shotgun (WGS) entry which is preliminary data.</text>
</comment>
<gene>
    <name evidence="2" type="ORF">EAS64_13700</name>
</gene>
<evidence type="ECO:0000259" key="1">
    <source>
        <dbReference type="Pfam" id="PF01966"/>
    </source>
</evidence>
<dbReference type="Proteomes" id="UP000460272">
    <property type="component" value="Unassembled WGS sequence"/>
</dbReference>